<reference evidence="3" key="1">
    <citation type="submission" date="2020-07" db="EMBL/GenBank/DDBJ databases">
        <title>Multicomponent nature underlies the extraordinary mechanical properties of spider dragline silk.</title>
        <authorList>
            <person name="Kono N."/>
            <person name="Nakamura H."/>
            <person name="Mori M."/>
            <person name="Yoshida Y."/>
            <person name="Ohtoshi R."/>
            <person name="Malay A.D."/>
            <person name="Moran D.A.P."/>
            <person name="Tomita M."/>
            <person name="Numata K."/>
            <person name="Arakawa K."/>
        </authorList>
    </citation>
    <scope>NUCLEOTIDE SEQUENCE</scope>
</reference>
<proteinExistence type="predicted"/>
<protein>
    <submittedName>
        <fullName evidence="3">Uncharacterized protein</fullName>
    </submittedName>
</protein>
<organism evidence="3 4">
    <name type="scientific">Trichonephila clavata</name>
    <name type="common">Joro spider</name>
    <name type="synonym">Nephila clavata</name>
    <dbReference type="NCBI Taxonomy" id="2740835"/>
    <lineage>
        <taxon>Eukaryota</taxon>
        <taxon>Metazoa</taxon>
        <taxon>Ecdysozoa</taxon>
        <taxon>Arthropoda</taxon>
        <taxon>Chelicerata</taxon>
        <taxon>Arachnida</taxon>
        <taxon>Araneae</taxon>
        <taxon>Araneomorphae</taxon>
        <taxon>Entelegynae</taxon>
        <taxon>Araneoidea</taxon>
        <taxon>Nephilidae</taxon>
        <taxon>Trichonephila</taxon>
    </lineage>
</organism>
<keyword evidence="2" id="KW-0472">Membrane</keyword>
<evidence type="ECO:0000256" key="1">
    <source>
        <dbReference type="SAM" id="MobiDB-lite"/>
    </source>
</evidence>
<evidence type="ECO:0000313" key="4">
    <source>
        <dbReference type="Proteomes" id="UP000887116"/>
    </source>
</evidence>
<feature type="transmembrane region" description="Helical" evidence="2">
    <location>
        <begin position="138"/>
        <end position="160"/>
    </location>
</feature>
<feature type="transmembrane region" description="Helical" evidence="2">
    <location>
        <begin position="88"/>
        <end position="115"/>
    </location>
</feature>
<feature type="transmembrane region" description="Helical" evidence="2">
    <location>
        <begin position="172"/>
        <end position="196"/>
    </location>
</feature>
<dbReference type="EMBL" id="BMAO01020735">
    <property type="protein sequence ID" value="GFQ69483.1"/>
    <property type="molecule type" value="Genomic_DNA"/>
</dbReference>
<name>A0A8X6KEH2_TRICU</name>
<gene>
    <name evidence="3" type="primary">AVEN_218370_1</name>
    <name evidence="3" type="ORF">TNCT_571121</name>
</gene>
<dbReference type="Proteomes" id="UP000887116">
    <property type="component" value="Unassembled WGS sequence"/>
</dbReference>
<accession>A0A8X6KEH2</accession>
<keyword evidence="4" id="KW-1185">Reference proteome</keyword>
<evidence type="ECO:0000313" key="3">
    <source>
        <dbReference type="EMBL" id="GFQ69483.1"/>
    </source>
</evidence>
<feature type="region of interest" description="Disordered" evidence="1">
    <location>
        <begin position="24"/>
        <end position="64"/>
    </location>
</feature>
<dbReference type="OrthoDB" id="6432402at2759"/>
<keyword evidence="2" id="KW-1133">Transmembrane helix</keyword>
<keyword evidence="2" id="KW-0812">Transmembrane</keyword>
<evidence type="ECO:0000256" key="2">
    <source>
        <dbReference type="SAM" id="Phobius"/>
    </source>
</evidence>
<sequence length="263" mass="29840">MKRTESKKSKPLFPSVAKFLHQKKTVARTPLPSQSRLPQASSSRALPTPRTFQEPSEPPTNQGYLIRENTDMVTAIRNRLAAGRKERFFFLTIPGIIRVIQVLSGILNIAAFAFYCTFYEDVVEFVIPPFFLSTTREVFFTMATFNSLIGGMCLIIAGIFNTMSNRAIISSLYPFVFDLIQFLLVIASSISNIQFYDRNYPLLLKIAPKGLHVKNGIAFSGIILALLHFISGIYDIIFFMKRLEYMKDKDEDEDELEAISNPI</sequence>
<feature type="compositionally biased region" description="Polar residues" evidence="1">
    <location>
        <begin position="31"/>
        <end position="63"/>
    </location>
</feature>
<dbReference type="AlphaFoldDB" id="A0A8X6KEH2"/>
<comment type="caution">
    <text evidence="3">The sequence shown here is derived from an EMBL/GenBank/DDBJ whole genome shotgun (WGS) entry which is preliminary data.</text>
</comment>
<feature type="transmembrane region" description="Helical" evidence="2">
    <location>
        <begin position="216"/>
        <end position="239"/>
    </location>
</feature>